<name>A0A2T9JEM0_9CAUL</name>
<dbReference type="EMBL" id="QDKQ01000077">
    <property type="protein sequence ID" value="PVM82143.1"/>
    <property type="molecule type" value="Genomic_DNA"/>
</dbReference>
<reference evidence="1 2" key="1">
    <citation type="submission" date="2018-04" db="EMBL/GenBank/DDBJ databases">
        <title>The genome sequence of Caulobacter sp. 744.</title>
        <authorList>
            <person name="Gao J."/>
            <person name="Sun J."/>
        </authorList>
    </citation>
    <scope>NUCLEOTIDE SEQUENCE [LARGE SCALE GENOMIC DNA]</scope>
    <source>
        <strain evidence="1 2">774</strain>
    </source>
</reference>
<organism evidence="1 2">
    <name type="scientific">Caulobacter endophyticus</name>
    <dbReference type="NCBI Taxonomy" id="2172652"/>
    <lineage>
        <taxon>Bacteria</taxon>
        <taxon>Pseudomonadati</taxon>
        <taxon>Pseudomonadota</taxon>
        <taxon>Alphaproteobacteria</taxon>
        <taxon>Caulobacterales</taxon>
        <taxon>Caulobacteraceae</taxon>
        <taxon>Caulobacter</taxon>
    </lineage>
</organism>
<sequence>MRRGRLARWRSGGRHGRGYLEVARNFGAGLRGASVRLTFEPARPAPAPRLFELDRLNTRPRGENEAEIRLRCASAFLGRGVSVCRVLGRYKLFVDGLDYGLGPHLLLDGYWEMWTTEAIARAVKPGMTVVDVGANLGYFTLLMADLVGAGGRVHAFEPNPQIATLLARSVSMPSRPRSTIRSSKVPGWASMGRCLDAYC</sequence>
<dbReference type="Gene3D" id="3.40.50.150">
    <property type="entry name" value="Vaccinia Virus protein VP39"/>
    <property type="match status" value="1"/>
</dbReference>
<proteinExistence type="predicted"/>
<evidence type="ECO:0008006" key="3">
    <source>
        <dbReference type="Google" id="ProtNLM"/>
    </source>
</evidence>
<dbReference type="AlphaFoldDB" id="A0A2T9JEM0"/>
<accession>A0A2T9JEM0</accession>
<gene>
    <name evidence="1" type="ORF">DDF67_24360</name>
</gene>
<dbReference type="InterPro" id="IPR006342">
    <property type="entry name" value="FkbM_mtfrase"/>
</dbReference>
<dbReference type="NCBIfam" id="TIGR01444">
    <property type="entry name" value="fkbM_fam"/>
    <property type="match status" value="1"/>
</dbReference>
<dbReference type="Proteomes" id="UP000245073">
    <property type="component" value="Unassembled WGS sequence"/>
</dbReference>
<comment type="caution">
    <text evidence="1">The sequence shown here is derived from an EMBL/GenBank/DDBJ whole genome shotgun (WGS) entry which is preliminary data.</text>
</comment>
<keyword evidence="2" id="KW-1185">Reference proteome</keyword>
<dbReference type="OrthoDB" id="5679686at2"/>
<dbReference type="SUPFAM" id="SSF53335">
    <property type="entry name" value="S-adenosyl-L-methionine-dependent methyltransferases"/>
    <property type="match status" value="1"/>
</dbReference>
<evidence type="ECO:0000313" key="2">
    <source>
        <dbReference type="Proteomes" id="UP000245073"/>
    </source>
</evidence>
<dbReference type="InterPro" id="IPR029063">
    <property type="entry name" value="SAM-dependent_MTases_sf"/>
</dbReference>
<protein>
    <recommendedName>
        <fullName evidence="3">FkbM family methyltransferase</fullName>
    </recommendedName>
</protein>
<evidence type="ECO:0000313" key="1">
    <source>
        <dbReference type="EMBL" id="PVM82143.1"/>
    </source>
</evidence>